<dbReference type="EMBL" id="CP014263">
    <property type="protein sequence ID" value="AQG79506.1"/>
    <property type="molecule type" value="Genomic_DNA"/>
</dbReference>
<organism evidence="3 4">
    <name type="scientific">Spirosoma montaniterrae</name>
    <dbReference type="NCBI Taxonomy" id="1178516"/>
    <lineage>
        <taxon>Bacteria</taxon>
        <taxon>Pseudomonadati</taxon>
        <taxon>Bacteroidota</taxon>
        <taxon>Cytophagia</taxon>
        <taxon>Cytophagales</taxon>
        <taxon>Cytophagaceae</taxon>
        <taxon>Spirosoma</taxon>
    </lineage>
</organism>
<dbReference type="Pfam" id="PF09722">
    <property type="entry name" value="Xre_MbcA_ParS_C"/>
    <property type="match status" value="1"/>
</dbReference>
<dbReference type="AlphaFoldDB" id="A0A1P9WVU4"/>
<dbReference type="STRING" id="1178516.AWR27_09350"/>
<gene>
    <name evidence="3" type="ORF">AWR27_09350</name>
</gene>
<evidence type="ECO:0000313" key="4">
    <source>
        <dbReference type="Proteomes" id="UP000187941"/>
    </source>
</evidence>
<proteinExistence type="predicted"/>
<evidence type="ECO:0000313" key="3">
    <source>
        <dbReference type="EMBL" id="AQG79506.1"/>
    </source>
</evidence>
<dbReference type="RefSeq" id="WP_077130941.1">
    <property type="nucleotide sequence ID" value="NZ_CP014263.1"/>
</dbReference>
<name>A0A1P9WVU4_9BACT</name>
<evidence type="ECO:0000259" key="2">
    <source>
        <dbReference type="Pfam" id="PF20432"/>
    </source>
</evidence>
<reference evidence="3 4" key="1">
    <citation type="submission" date="2016-01" db="EMBL/GenBank/DDBJ databases">
        <authorList>
            <person name="Oliw E.H."/>
        </authorList>
    </citation>
    <scope>NUCLEOTIDE SEQUENCE [LARGE SCALE GENOMIC DNA]</scope>
    <source>
        <strain evidence="3 4">DY10</strain>
    </source>
</reference>
<dbReference type="NCBIfam" id="TIGR02293">
    <property type="entry name" value="TAS_TIGR02293"/>
    <property type="match status" value="1"/>
</dbReference>
<accession>A0A1P9WVU4</accession>
<dbReference type="OrthoDB" id="5770459at2"/>
<protein>
    <submittedName>
        <fullName evidence="3">Uncharacterized protein</fullName>
    </submittedName>
</protein>
<sequence length="141" mass="16068">MQTSNINAYLGLTNAQPIRSTYDLVLLSRQGITKKAVDTLAQRLSIPLPVLFDVLHVSARTWQRYTNDKLLPQNVTEHALLLARLYDRGERVFGDLDRFKAYMTHPIIALNGKRPIDLLDTTFGFQLIHDEITRIEHGVLA</sequence>
<feature type="domain" description="Antitoxin Xre-like helix-turn-helix" evidence="2">
    <location>
        <begin position="24"/>
        <end position="84"/>
    </location>
</feature>
<evidence type="ECO:0000259" key="1">
    <source>
        <dbReference type="Pfam" id="PF09722"/>
    </source>
</evidence>
<dbReference type="Pfam" id="PF20432">
    <property type="entry name" value="Xre-like-HTH"/>
    <property type="match status" value="1"/>
</dbReference>
<dbReference type="GO" id="GO:0003677">
    <property type="term" value="F:DNA binding"/>
    <property type="evidence" value="ECO:0007669"/>
    <property type="project" value="InterPro"/>
</dbReference>
<feature type="domain" description="Antitoxin Xre/MbcA/ParS-like toxin-binding" evidence="1">
    <location>
        <begin position="89"/>
        <end position="138"/>
    </location>
</feature>
<dbReference type="KEGG" id="smon:AWR27_09350"/>
<dbReference type="InterPro" id="IPR046847">
    <property type="entry name" value="Xre-like_HTH"/>
</dbReference>
<dbReference type="InterPro" id="IPR011979">
    <property type="entry name" value="Antitox_Xre"/>
</dbReference>
<dbReference type="InterPro" id="IPR024467">
    <property type="entry name" value="Xre/MbcA/ParS-like_toxin-bd"/>
</dbReference>
<dbReference type="Proteomes" id="UP000187941">
    <property type="component" value="Chromosome"/>
</dbReference>
<keyword evidence="4" id="KW-1185">Reference proteome</keyword>